<evidence type="ECO:0000313" key="1">
    <source>
        <dbReference type="EMBL" id="KAF4633991.1"/>
    </source>
</evidence>
<dbReference type="Proteomes" id="UP000566819">
    <property type="component" value="Unassembled WGS sequence"/>
</dbReference>
<keyword evidence="2" id="KW-1185">Reference proteome</keyword>
<evidence type="ECO:0000313" key="2">
    <source>
        <dbReference type="Proteomes" id="UP000566819"/>
    </source>
</evidence>
<comment type="caution">
    <text evidence="1">The sequence shown here is derived from an EMBL/GenBank/DDBJ whole genome shotgun (WGS) entry which is preliminary data.</text>
</comment>
<sequence>MSASRNILFVSAGSEDEKNLLRATVTSGLKRPPNSSFHVRRQQATPATICGFLNGDPNIPRTADTGYDCRVDTLQGLWGFCPTTLVSAADCGMVGACIDPAECSKGRGQIGSSGATTVTWYAKLNKPVLLNSYLATRYRSGLLIYYLWKYVHYSNLSGASNTSHNNNNVDNFNERENNLVYTIILVSILVNTDHQFYNRLTTKLI</sequence>
<gene>
    <name evidence="1" type="ORF">G7Y89_g4124</name>
</gene>
<organism evidence="1 2">
    <name type="scientific">Cudoniella acicularis</name>
    <dbReference type="NCBI Taxonomy" id="354080"/>
    <lineage>
        <taxon>Eukaryota</taxon>
        <taxon>Fungi</taxon>
        <taxon>Dikarya</taxon>
        <taxon>Ascomycota</taxon>
        <taxon>Pezizomycotina</taxon>
        <taxon>Leotiomycetes</taxon>
        <taxon>Helotiales</taxon>
        <taxon>Tricladiaceae</taxon>
        <taxon>Cudoniella</taxon>
    </lineage>
</organism>
<dbReference type="OrthoDB" id="3548604at2759"/>
<reference evidence="1 2" key="1">
    <citation type="submission" date="2020-03" db="EMBL/GenBank/DDBJ databases">
        <title>Draft Genome Sequence of Cudoniella acicularis.</title>
        <authorList>
            <person name="Buettner E."/>
            <person name="Kellner H."/>
        </authorList>
    </citation>
    <scope>NUCLEOTIDE SEQUENCE [LARGE SCALE GENOMIC DNA]</scope>
    <source>
        <strain evidence="1 2">DSM 108380</strain>
    </source>
</reference>
<accession>A0A8H4RRB8</accession>
<dbReference type="EMBL" id="JAAMPI010000216">
    <property type="protein sequence ID" value="KAF4633991.1"/>
    <property type="molecule type" value="Genomic_DNA"/>
</dbReference>
<name>A0A8H4RRB8_9HELO</name>
<proteinExistence type="predicted"/>
<dbReference type="AlphaFoldDB" id="A0A8H4RRB8"/>
<protein>
    <submittedName>
        <fullName evidence="1">Uncharacterized protein</fullName>
    </submittedName>
</protein>